<organism evidence="1 2">
    <name type="scientific">Orycteropus afer afer</name>
    <dbReference type="NCBI Taxonomy" id="1230840"/>
    <lineage>
        <taxon>Eukaryota</taxon>
        <taxon>Metazoa</taxon>
        <taxon>Chordata</taxon>
        <taxon>Craniata</taxon>
        <taxon>Vertebrata</taxon>
        <taxon>Euteleostomi</taxon>
        <taxon>Mammalia</taxon>
        <taxon>Eutheria</taxon>
        <taxon>Afrotheria</taxon>
        <taxon>Tubulidentata</taxon>
        <taxon>Orycteropodidae</taxon>
        <taxon>Orycteropus</taxon>
    </lineage>
</organism>
<evidence type="ECO:0000313" key="2">
    <source>
        <dbReference type="RefSeq" id="XP_042638504.1"/>
    </source>
</evidence>
<keyword evidence="1" id="KW-1185">Reference proteome</keyword>
<dbReference type="Proteomes" id="UP000694850">
    <property type="component" value="Unplaced"/>
</dbReference>
<sequence>MSAPGPMMQELSSAADAGSPGAKAAAGTWEKGPWLSQRLPSIVVEPSEVGTVESGELRWPPEGTQRGTPQSQPAAAPSPSLSGALGEVSDDTGSEAAGSMDQAHLTQ</sequence>
<proteinExistence type="predicted"/>
<name>A0AC54ZDH4_ORYAF</name>
<accession>A0AC54ZDH4</accession>
<evidence type="ECO:0000313" key="1">
    <source>
        <dbReference type="Proteomes" id="UP000694850"/>
    </source>
</evidence>
<gene>
    <name evidence="2" type="primary">LBHD2</name>
</gene>
<dbReference type="RefSeq" id="XP_042638504.1">
    <property type="nucleotide sequence ID" value="XM_042782570.1"/>
</dbReference>
<reference evidence="2" key="1">
    <citation type="submission" date="2025-08" db="UniProtKB">
        <authorList>
            <consortium name="RefSeq"/>
        </authorList>
    </citation>
    <scope>IDENTIFICATION</scope>
</reference>
<protein>
    <submittedName>
        <fullName evidence="2">LBH domain-containing protein 2</fullName>
    </submittedName>
</protein>